<dbReference type="RefSeq" id="WP_154465901.1">
    <property type="nucleotide sequence ID" value="NZ_JAXDZL010000120.1"/>
</dbReference>
<protein>
    <submittedName>
        <fullName evidence="1">Uncharacterized protein</fullName>
    </submittedName>
</protein>
<gene>
    <name evidence="1" type="ORF">FYJ45_16575</name>
</gene>
<proteinExistence type="predicted"/>
<dbReference type="Proteomes" id="UP000436047">
    <property type="component" value="Unassembled WGS sequence"/>
</dbReference>
<name>A0A6N7WJA1_9FIRM</name>
<reference evidence="1 2" key="1">
    <citation type="submission" date="2019-08" db="EMBL/GenBank/DDBJ databases">
        <title>In-depth cultivation of the pig gut microbiome towards novel bacterial diversity and tailored functional studies.</title>
        <authorList>
            <person name="Wylensek D."/>
            <person name="Hitch T.C.A."/>
            <person name="Clavel T."/>
        </authorList>
    </citation>
    <scope>NUCLEOTIDE SEQUENCE [LARGE SCALE GENOMIC DNA]</scope>
    <source>
        <strain evidence="1 2">WCA-389-WT-23B</strain>
    </source>
</reference>
<evidence type="ECO:0000313" key="2">
    <source>
        <dbReference type="Proteomes" id="UP000436047"/>
    </source>
</evidence>
<organism evidence="1 2">
    <name type="scientific">Eisenbergiella porci</name>
    <dbReference type="NCBI Taxonomy" id="2652274"/>
    <lineage>
        <taxon>Bacteria</taxon>
        <taxon>Bacillati</taxon>
        <taxon>Bacillota</taxon>
        <taxon>Clostridia</taxon>
        <taxon>Lachnospirales</taxon>
        <taxon>Lachnospiraceae</taxon>
        <taxon>Eisenbergiella</taxon>
    </lineage>
</organism>
<sequence length="134" mass="15785">MDNKFMLTKEQRRYLGLEPVEAHWEVMDIKGTLYYFDGNIIKKEIITSDCREENFRYRESELYVETAENKKLVLPKTAKGKPKKLNFTATQSFRPVNVYFACEGSYITIANYTTQKTFYFEDIKNGLVPQRLQG</sequence>
<dbReference type="AlphaFoldDB" id="A0A6N7WJA1"/>
<keyword evidence="2" id="KW-1185">Reference proteome</keyword>
<comment type="caution">
    <text evidence="1">The sequence shown here is derived from an EMBL/GenBank/DDBJ whole genome shotgun (WGS) entry which is preliminary data.</text>
</comment>
<evidence type="ECO:0000313" key="1">
    <source>
        <dbReference type="EMBL" id="MSS89835.1"/>
    </source>
</evidence>
<accession>A0A6N7WJA1</accession>
<dbReference type="GeneID" id="86054654"/>
<dbReference type="EMBL" id="VUMI01000028">
    <property type="protein sequence ID" value="MSS89835.1"/>
    <property type="molecule type" value="Genomic_DNA"/>
</dbReference>